<dbReference type="PROSITE" id="PS51352">
    <property type="entry name" value="THIOREDOXIN_2"/>
    <property type="match status" value="1"/>
</dbReference>
<dbReference type="PANTHER" id="PTHR42801">
    <property type="entry name" value="THIOREDOXIN-DEPENDENT PEROXIDE REDUCTASE"/>
    <property type="match status" value="1"/>
</dbReference>
<keyword evidence="4" id="KW-1015">Disulfide bond</keyword>
<dbReference type="PANTHER" id="PTHR42801:SF21">
    <property type="entry name" value="BCPB PROTEIN"/>
    <property type="match status" value="1"/>
</dbReference>
<dbReference type="InterPro" id="IPR036249">
    <property type="entry name" value="Thioredoxin-like_sf"/>
</dbReference>
<dbReference type="Pfam" id="PF08534">
    <property type="entry name" value="Redoxin"/>
    <property type="match status" value="1"/>
</dbReference>
<dbReference type="InterPro" id="IPR013740">
    <property type="entry name" value="Redoxin"/>
</dbReference>
<evidence type="ECO:0000256" key="1">
    <source>
        <dbReference type="ARBA" id="ARBA00022559"/>
    </source>
</evidence>
<comment type="caution">
    <text evidence="8">The sequence shown here is derived from an EMBL/GenBank/DDBJ whole genome shotgun (WGS) entry which is preliminary data.</text>
</comment>
<keyword evidence="5" id="KW-0676">Redox-active center</keyword>
<reference evidence="8 9" key="1">
    <citation type="submission" date="2023-07" db="EMBL/GenBank/DDBJ databases">
        <title>Sorghum-associated microbial communities from plants grown in Nebraska, USA.</title>
        <authorList>
            <person name="Schachtman D."/>
        </authorList>
    </citation>
    <scope>NUCLEOTIDE SEQUENCE [LARGE SCALE GENOMIC DNA]</scope>
    <source>
        <strain evidence="8 9">DS1316</strain>
    </source>
</reference>
<evidence type="ECO:0000256" key="5">
    <source>
        <dbReference type="ARBA" id="ARBA00023284"/>
    </source>
</evidence>
<evidence type="ECO:0000313" key="9">
    <source>
        <dbReference type="Proteomes" id="UP001264340"/>
    </source>
</evidence>
<feature type="domain" description="Thioredoxin" evidence="7">
    <location>
        <begin position="23"/>
        <end position="188"/>
    </location>
</feature>
<proteinExistence type="predicted"/>
<keyword evidence="9" id="KW-1185">Reference proteome</keyword>
<dbReference type="EMBL" id="JAVDRP010000034">
    <property type="protein sequence ID" value="MDR6413129.1"/>
    <property type="molecule type" value="Genomic_DNA"/>
</dbReference>
<dbReference type="Proteomes" id="UP001264340">
    <property type="component" value="Unassembled WGS sequence"/>
</dbReference>
<sequence>MKDPMDIDWSTTPAPIDDGRASHLTGQRVPSIALNSTDGDTVDLSRLAGRAVIYAYPRKKLPDEPPPDGWLLIPGAPGCTLQSCAFRNHAAEIKAAGASYLFGLSTQDTPYQRDAVERLHLPYPLLSDEHLLLTKALSLPTFTIMGMTLLSRLTMVINDGLIEHVFYPVFPPDRNAAKVLAWLETQCGK</sequence>
<keyword evidence="2" id="KW-0049">Antioxidant</keyword>
<keyword evidence="3" id="KW-0560">Oxidoreductase</keyword>
<keyword evidence="1" id="KW-0575">Peroxidase</keyword>
<evidence type="ECO:0000256" key="2">
    <source>
        <dbReference type="ARBA" id="ARBA00022862"/>
    </source>
</evidence>
<protein>
    <submittedName>
        <fullName evidence="8">Peroxiredoxin</fullName>
    </submittedName>
</protein>
<evidence type="ECO:0000256" key="6">
    <source>
        <dbReference type="SAM" id="MobiDB-lite"/>
    </source>
</evidence>
<evidence type="ECO:0000259" key="7">
    <source>
        <dbReference type="PROSITE" id="PS51352"/>
    </source>
</evidence>
<name>A0ABU1M283_9BURK</name>
<evidence type="ECO:0000313" key="8">
    <source>
        <dbReference type="EMBL" id="MDR6413129.1"/>
    </source>
</evidence>
<gene>
    <name evidence="8" type="ORF">J2804_006566</name>
</gene>
<dbReference type="RefSeq" id="WP_310127582.1">
    <property type="nucleotide sequence ID" value="NZ_JAVDQV010000033.1"/>
</dbReference>
<dbReference type="InterPro" id="IPR050924">
    <property type="entry name" value="Peroxiredoxin_BCP/PrxQ"/>
</dbReference>
<feature type="region of interest" description="Disordered" evidence="6">
    <location>
        <begin position="1"/>
        <end position="20"/>
    </location>
</feature>
<organism evidence="8 9">
    <name type="scientific">Paraburkholderia terricola</name>
    <dbReference type="NCBI Taxonomy" id="169427"/>
    <lineage>
        <taxon>Bacteria</taxon>
        <taxon>Pseudomonadati</taxon>
        <taxon>Pseudomonadota</taxon>
        <taxon>Betaproteobacteria</taxon>
        <taxon>Burkholderiales</taxon>
        <taxon>Burkholderiaceae</taxon>
        <taxon>Paraburkholderia</taxon>
    </lineage>
</organism>
<evidence type="ECO:0000256" key="4">
    <source>
        <dbReference type="ARBA" id="ARBA00023157"/>
    </source>
</evidence>
<evidence type="ECO:0000256" key="3">
    <source>
        <dbReference type="ARBA" id="ARBA00023002"/>
    </source>
</evidence>
<accession>A0ABU1M283</accession>
<dbReference type="InterPro" id="IPR013766">
    <property type="entry name" value="Thioredoxin_domain"/>
</dbReference>
<dbReference type="CDD" id="cd03017">
    <property type="entry name" value="PRX_BCP"/>
    <property type="match status" value="1"/>
</dbReference>
<dbReference type="SUPFAM" id="SSF52833">
    <property type="entry name" value="Thioredoxin-like"/>
    <property type="match status" value="1"/>
</dbReference>
<dbReference type="Gene3D" id="3.40.30.10">
    <property type="entry name" value="Glutaredoxin"/>
    <property type="match status" value="1"/>
</dbReference>